<evidence type="ECO:0000259" key="8">
    <source>
        <dbReference type="Pfam" id="PF00082"/>
    </source>
</evidence>
<evidence type="ECO:0000256" key="2">
    <source>
        <dbReference type="ARBA" id="ARBA00022670"/>
    </source>
</evidence>
<accession>A0A2U3DQ57</accession>
<dbReference type="PANTHER" id="PTHR43806:SF58">
    <property type="entry name" value="ALKALINE PROTEASE 1-RELATED"/>
    <property type="match status" value="1"/>
</dbReference>
<dbReference type="InterPro" id="IPR034193">
    <property type="entry name" value="PCSK9_ProteinaseK-like"/>
</dbReference>
<dbReference type="InterPro" id="IPR022398">
    <property type="entry name" value="Peptidase_S8_His-AS"/>
</dbReference>
<feature type="active site" description="Charge relay system" evidence="6">
    <location>
        <position position="187"/>
    </location>
</feature>
<dbReference type="PROSITE" id="PS00138">
    <property type="entry name" value="SUBTILASE_SER"/>
    <property type="match status" value="1"/>
</dbReference>
<dbReference type="PRINTS" id="PR00723">
    <property type="entry name" value="SUBTILISIN"/>
</dbReference>
<feature type="domain" description="Peptidase S8/S53" evidence="8">
    <location>
        <begin position="154"/>
        <end position="382"/>
    </location>
</feature>
<comment type="similarity">
    <text evidence="1 6">Belongs to the peptidase S8 family.</text>
</comment>
<dbReference type="PROSITE" id="PS51892">
    <property type="entry name" value="SUBTILASE"/>
    <property type="match status" value="1"/>
</dbReference>
<evidence type="ECO:0000313" key="10">
    <source>
        <dbReference type="EMBL" id="PWI64393.1"/>
    </source>
</evidence>
<dbReference type="GO" id="GO:0005576">
    <property type="term" value="C:extracellular region"/>
    <property type="evidence" value="ECO:0007669"/>
    <property type="project" value="UniProtKB-ARBA"/>
</dbReference>
<dbReference type="SUPFAM" id="SSF54897">
    <property type="entry name" value="Protease propeptides/inhibitors"/>
    <property type="match status" value="1"/>
</dbReference>
<dbReference type="InterPro" id="IPR037045">
    <property type="entry name" value="S8pro/Inhibitor_I9_sf"/>
</dbReference>
<keyword evidence="3 7" id="KW-0732">Signal</keyword>
<keyword evidence="5 6" id="KW-0720">Serine protease</keyword>
<dbReference type="InterPro" id="IPR010259">
    <property type="entry name" value="S8pro/Inhibitor_I9"/>
</dbReference>
<dbReference type="InterPro" id="IPR000209">
    <property type="entry name" value="Peptidase_S8/S53_dom"/>
</dbReference>
<sequence length="419" mass="43967">MLFLPLVAASALVSLSAASPIDGSRASQVINGSYIIKLKDDVAADSHLQWVGGIHARSLGKNEFSGIQREYNSLAFRGYAGRFDGDTIARIKSSADVAYVEEDKTWYLEDTLVERDLTTQRPATWGLGAISHRKPGAAEYAYDTAAGKGTYGYIVDSGIRTTHKEFEGRASTGWTGYEGDEEDTAGHGTHVAGTVGGVTFGVAKKATLIGVKVFQGRSASTAIIMAGFDWAVNDIVSKNRKNKSAINLSLGGPPSKAWNDAIQTAFSKGVLSIVAAGNDQVDASGSSPASAPNALTVGAVNKNWEIVTNWPKGQGSNYGKVLDIFAPGDNIESAGIGSDSEVKLNSGTSMACPHVTGMALYAMSVNGVQGAKAVSEHLIKNSGQGVVKGPLRGSPNRMANLGNNSTLDWKYFVANNRAA</sequence>
<keyword evidence="2 6" id="KW-0645">Protease</keyword>
<evidence type="ECO:0000256" key="6">
    <source>
        <dbReference type="PROSITE-ProRule" id="PRU01240"/>
    </source>
</evidence>
<feature type="domain" description="Inhibitor I9" evidence="9">
    <location>
        <begin position="33"/>
        <end position="108"/>
    </location>
</feature>
<feature type="signal peptide" evidence="7">
    <location>
        <begin position="1"/>
        <end position="18"/>
    </location>
</feature>
<dbReference type="AlphaFoldDB" id="A0A2U3DQ57"/>
<protein>
    <submittedName>
        <fullName evidence="10">Uncharacterized protein</fullName>
    </submittedName>
</protein>
<dbReference type="PROSITE" id="PS00137">
    <property type="entry name" value="SUBTILASE_HIS"/>
    <property type="match status" value="1"/>
</dbReference>
<dbReference type="GO" id="GO:0004252">
    <property type="term" value="F:serine-type endopeptidase activity"/>
    <property type="evidence" value="ECO:0007669"/>
    <property type="project" value="UniProtKB-UniRule"/>
</dbReference>
<dbReference type="InterPro" id="IPR023828">
    <property type="entry name" value="Peptidase_S8_Ser-AS"/>
</dbReference>
<dbReference type="SUPFAM" id="SSF52743">
    <property type="entry name" value="Subtilisin-like"/>
    <property type="match status" value="1"/>
</dbReference>
<feature type="active site" description="Charge relay system" evidence="6">
    <location>
        <position position="156"/>
    </location>
</feature>
<dbReference type="EMBL" id="LCWV01000066">
    <property type="protein sequence ID" value="PWI64393.1"/>
    <property type="molecule type" value="Genomic_DNA"/>
</dbReference>
<name>A0A2U3DQ57_PURLI</name>
<dbReference type="InterPro" id="IPR015500">
    <property type="entry name" value="Peptidase_S8_subtilisin-rel"/>
</dbReference>
<dbReference type="InterPro" id="IPR036852">
    <property type="entry name" value="Peptidase_S8/S53_dom_sf"/>
</dbReference>
<dbReference type="GO" id="GO:0006508">
    <property type="term" value="P:proteolysis"/>
    <property type="evidence" value="ECO:0007669"/>
    <property type="project" value="UniProtKB-KW"/>
</dbReference>
<evidence type="ECO:0000256" key="4">
    <source>
        <dbReference type="ARBA" id="ARBA00022801"/>
    </source>
</evidence>
<evidence type="ECO:0000256" key="5">
    <source>
        <dbReference type="ARBA" id="ARBA00022825"/>
    </source>
</evidence>
<organism evidence="10 11">
    <name type="scientific">Purpureocillium lilacinum</name>
    <name type="common">Paecilomyces lilacinus</name>
    <dbReference type="NCBI Taxonomy" id="33203"/>
    <lineage>
        <taxon>Eukaryota</taxon>
        <taxon>Fungi</taxon>
        <taxon>Dikarya</taxon>
        <taxon>Ascomycota</taxon>
        <taxon>Pezizomycotina</taxon>
        <taxon>Sordariomycetes</taxon>
        <taxon>Hypocreomycetidae</taxon>
        <taxon>Hypocreales</taxon>
        <taxon>Ophiocordycipitaceae</taxon>
        <taxon>Purpureocillium</taxon>
    </lineage>
</organism>
<dbReference type="InterPro" id="IPR050131">
    <property type="entry name" value="Peptidase_S8_subtilisin-like"/>
</dbReference>
<evidence type="ECO:0000256" key="3">
    <source>
        <dbReference type="ARBA" id="ARBA00022729"/>
    </source>
</evidence>
<dbReference type="FunFam" id="3.40.50.200:FF:000014">
    <property type="entry name" value="Proteinase K"/>
    <property type="match status" value="1"/>
</dbReference>
<evidence type="ECO:0000259" key="9">
    <source>
        <dbReference type="Pfam" id="PF05922"/>
    </source>
</evidence>
<proteinExistence type="inferred from homology"/>
<feature type="chain" id="PRO_5015620351" evidence="7">
    <location>
        <begin position="19"/>
        <end position="419"/>
    </location>
</feature>
<gene>
    <name evidence="10" type="ORF">PCL_10506</name>
</gene>
<feature type="active site" description="Charge relay system" evidence="6">
    <location>
        <position position="349"/>
    </location>
</feature>
<dbReference type="Pfam" id="PF00082">
    <property type="entry name" value="Peptidase_S8"/>
    <property type="match status" value="1"/>
</dbReference>
<dbReference type="Gene3D" id="3.40.50.200">
    <property type="entry name" value="Peptidase S8/S53 domain"/>
    <property type="match status" value="1"/>
</dbReference>
<dbReference type="CDD" id="cd04077">
    <property type="entry name" value="Peptidases_S8_PCSK9_ProteinaseK_like"/>
    <property type="match status" value="1"/>
</dbReference>
<evidence type="ECO:0000256" key="7">
    <source>
        <dbReference type="SAM" id="SignalP"/>
    </source>
</evidence>
<dbReference type="Gene3D" id="3.30.70.80">
    <property type="entry name" value="Peptidase S8 propeptide/proteinase inhibitor I9"/>
    <property type="match status" value="1"/>
</dbReference>
<reference evidence="10 11" key="1">
    <citation type="journal article" date="2016" name="Front. Microbiol.">
        <title>Genome and transcriptome sequences reveal the specific parasitism of the nematophagous Purpureocillium lilacinum 36-1.</title>
        <authorList>
            <person name="Xie J."/>
            <person name="Li S."/>
            <person name="Mo C."/>
            <person name="Xiao X."/>
            <person name="Peng D."/>
            <person name="Wang G."/>
            <person name="Xiao Y."/>
        </authorList>
    </citation>
    <scope>NUCLEOTIDE SEQUENCE [LARGE SCALE GENOMIC DNA]</scope>
    <source>
        <strain evidence="10 11">36-1</strain>
    </source>
</reference>
<keyword evidence="4 6" id="KW-0378">Hydrolase</keyword>
<dbReference type="Pfam" id="PF05922">
    <property type="entry name" value="Inhibitor_I9"/>
    <property type="match status" value="1"/>
</dbReference>
<evidence type="ECO:0000313" key="11">
    <source>
        <dbReference type="Proteomes" id="UP000245956"/>
    </source>
</evidence>
<evidence type="ECO:0000256" key="1">
    <source>
        <dbReference type="ARBA" id="ARBA00011073"/>
    </source>
</evidence>
<comment type="caution">
    <text evidence="10">The sequence shown here is derived from an EMBL/GenBank/DDBJ whole genome shotgun (WGS) entry which is preliminary data.</text>
</comment>
<dbReference type="PANTHER" id="PTHR43806">
    <property type="entry name" value="PEPTIDASE S8"/>
    <property type="match status" value="1"/>
</dbReference>
<dbReference type="Proteomes" id="UP000245956">
    <property type="component" value="Unassembled WGS sequence"/>
</dbReference>